<protein>
    <recommendedName>
        <fullName evidence="6">Anaphase-promoting complex subunit 4 WD40 domain-containing protein</fullName>
    </recommendedName>
</protein>
<organism evidence="4 5">
    <name type="scientific">Schistosoma margrebowiei</name>
    <dbReference type="NCBI Taxonomy" id="48269"/>
    <lineage>
        <taxon>Eukaryota</taxon>
        <taxon>Metazoa</taxon>
        <taxon>Spiralia</taxon>
        <taxon>Lophotrochozoa</taxon>
        <taxon>Platyhelminthes</taxon>
        <taxon>Trematoda</taxon>
        <taxon>Digenea</taxon>
        <taxon>Strigeidida</taxon>
        <taxon>Schistosomatoidea</taxon>
        <taxon>Schistosomatidae</taxon>
        <taxon>Schistosoma</taxon>
    </lineage>
</organism>
<reference evidence="5" key="1">
    <citation type="submission" date="2023-11" db="UniProtKB">
        <authorList>
            <consortium name="WormBaseParasite"/>
        </authorList>
    </citation>
    <scope>IDENTIFICATION</scope>
</reference>
<sequence length="508" mass="56870">MIKLTSNYRQKRFQRAESHIPSFVLQASEPDDVEFVDGDVDWIEDENQSVNNSDDESINEAEVVDSSMDVVQYFSPTQDDTFKLLSGHKESVFCLDFDSTGKFLASGGQDHIAIIWNAATGEIEFICQGHDDSVNCVSFSPNGDYLCTGDMAGNIRIWLRPLIEENSKEWKLLRTETVNDLLWIKWWISPSNAVRNMNNKLSKPALLLAGDEHSHVNYWAVSSSISDNQGKCISMAYTFDLDQAALDGIILPSSSNTKNPKLAVLHRNGDLRIWDIKTITLIGSIKLFDKYSSLSNQYGQHLEVYQMISLQSLKNQSNTNDNSNHDLLLIAGNGFICPISIKFDGELRFKILDIIKTGDDGSVEALNCSWTHPLFAFGSITGVLGICDAHTIRVRQKWTYIDEDDAQPIGITSLCWSRYKPIFFTATTKGSIVAWCGITGLTGKSSSGLLTEKTPLKIWWGHKAMILYLTLPPFCKSMDDNNNDKIEPFLCTASDDSTIRYFAIDISS</sequence>
<accession>A0AA85AHG7</accession>
<evidence type="ECO:0000256" key="1">
    <source>
        <dbReference type="ARBA" id="ARBA00022574"/>
    </source>
</evidence>
<dbReference type="Gene3D" id="2.130.10.10">
    <property type="entry name" value="YVTN repeat-like/Quinoprotein amine dehydrogenase"/>
    <property type="match status" value="1"/>
</dbReference>
<feature type="repeat" description="WD" evidence="3">
    <location>
        <begin position="85"/>
        <end position="126"/>
    </location>
</feature>
<dbReference type="SMART" id="SM00320">
    <property type="entry name" value="WD40"/>
    <property type="match status" value="5"/>
</dbReference>
<dbReference type="PROSITE" id="PS50082">
    <property type="entry name" value="WD_REPEATS_2"/>
    <property type="match status" value="2"/>
</dbReference>
<dbReference type="PROSITE" id="PS00678">
    <property type="entry name" value="WD_REPEATS_1"/>
    <property type="match status" value="1"/>
</dbReference>
<dbReference type="WBParaSite" id="SMRG1_85440.1">
    <property type="protein sequence ID" value="SMRG1_85440.1"/>
    <property type="gene ID" value="SMRG1_85440"/>
</dbReference>
<dbReference type="PANTHER" id="PTHR19857">
    <property type="entry name" value="MITOCHONDRIAL DIVISION PROTEIN 1-RELATED"/>
    <property type="match status" value="1"/>
</dbReference>
<dbReference type="Pfam" id="PF00400">
    <property type="entry name" value="WD40"/>
    <property type="match status" value="2"/>
</dbReference>
<feature type="repeat" description="WD" evidence="3">
    <location>
        <begin position="127"/>
        <end position="158"/>
    </location>
</feature>
<evidence type="ECO:0000256" key="3">
    <source>
        <dbReference type="PROSITE-ProRule" id="PRU00221"/>
    </source>
</evidence>
<dbReference type="InterPro" id="IPR036322">
    <property type="entry name" value="WD40_repeat_dom_sf"/>
</dbReference>
<dbReference type="InterPro" id="IPR001680">
    <property type="entry name" value="WD40_rpt"/>
</dbReference>
<evidence type="ECO:0000313" key="4">
    <source>
        <dbReference type="Proteomes" id="UP000050790"/>
    </source>
</evidence>
<dbReference type="Proteomes" id="UP000050790">
    <property type="component" value="Unassembled WGS sequence"/>
</dbReference>
<keyword evidence="1 3" id="KW-0853">WD repeat</keyword>
<dbReference type="PANTHER" id="PTHR19857:SF8">
    <property type="entry name" value="ANGIO-ASSOCIATED MIGRATORY CELL PROTEIN"/>
    <property type="match status" value="1"/>
</dbReference>
<dbReference type="PROSITE" id="PS50294">
    <property type="entry name" value="WD_REPEATS_REGION"/>
    <property type="match status" value="2"/>
</dbReference>
<dbReference type="InterPro" id="IPR051179">
    <property type="entry name" value="WD_repeat_multifunction"/>
</dbReference>
<name>A0AA85AHG7_9TREM</name>
<dbReference type="InterPro" id="IPR019775">
    <property type="entry name" value="WD40_repeat_CS"/>
</dbReference>
<dbReference type="AlphaFoldDB" id="A0AA85AHG7"/>
<evidence type="ECO:0008006" key="6">
    <source>
        <dbReference type="Google" id="ProtNLM"/>
    </source>
</evidence>
<proteinExistence type="predicted"/>
<evidence type="ECO:0000313" key="5">
    <source>
        <dbReference type="WBParaSite" id="SMRG1_85440.1"/>
    </source>
</evidence>
<dbReference type="SUPFAM" id="SSF50978">
    <property type="entry name" value="WD40 repeat-like"/>
    <property type="match status" value="1"/>
</dbReference>
<keyword evidence="2" id="KW-0677">Repeat</keyword>
<dbReference type="InterPro" id="IPR015943">
    <property type="entry name" value="WD40/YVTN_repeat-like_dom_sf"/>
</dbReference>
<evidence type="ECO:0000256" key="2">
    <source>
        <dbReference type="ARBA" id="ARBA00022737"/>
    </source>
</evidence>